<proteinExistence type="predicted"/>
<dbReference type="EMBL" id="JADKFW010000005">
    <property type="protein sequence ID" value="MBK9717828.1"/>
    <property type="molecule type" value="Genomic_DNA"/>
</dbReference>
<evidence type="ECO:0000313" key="3">
    <source>
        <dbReference type="Proteomes" id="UP000808349"/>
    </source>
</evidence>
<dbReference type="PANTHER" id="PTHR43737:SF1">
    <property type="entry name" value="DUF1501 DOMAIN-CONTAINING PROTEIN"/>
    <property type="match status" value="1"/>
</dbReference>
<sequence>MKRRTFLQATSLATVPVLINGIPVNAVARNSFLDFVSPENDKILVLIQMTGGNDGLNMVLPLDQYANLDIQRNKILIKESLGLKLRDDLTLHPSMTGLQSLYSDGKMKLIQSVGYPNQNRSHFRSTDIWTSGSPADQNVTTGWLGRYYQDNHNAYPTGYPNGQYPDPLALTIGSLVSQTCQGTVANFSLAINDPATLAQLPEGAFASTIPNTNYGNELRYVMETLKQTNDYSDVIKAANDKAGGSLAATGNALLDRLNVVAQLIKAGMKTKVYVVTIGGFDTHSNQCDPDDHELGVQADLLKQLSDAIKSFQDTMDTAGLGKRVLGMTFSEFGRRIKANDSTGTDHGTAAPLFVFGNCVNSNILGNNPTINATVGNDEGVAMQYDFRSIYASILIDWFDIPSTTVSQFLFNDFQKLPIIEGCAPTATEDYDRDFSLSFMTTPNPAVDFTEIQFNSKNEYLRISLFDAIGSEIKVIYNGKISEGNHKLSIDTHQLTSGNYFVRIASNYAQKTKSFMKM</sequence>
<feature type="domain" description="Secretion system C-terminal sorting" evidence="1">
    <location>
        <begin position="442"/>
        <end position="513"/>
    </location>
</feature>
<gene>
    <name evidence="2" type="ORF">IPO85_09990</name>
</gene>
<dbReference type="Proteomes" id="UP000808349">
    <property type="component" value="Unassembled WGS sequence"/>
</dbReference>
<evidence type="ECO:0000259" key="1">
    <source>
        <dbReference type="Pfam" id="PF18962"/>
    </source>
</evidence>
<reference evidence="2 3" key="1">
    <citation type="submission" date="2020-10" db="EMBL/GenBank/DDBJ databases">
        <title>Connecting structure to function with the recovery of over 1000 high-quality activated sludge metagenome-assembled genomes encoding full-length rRNA genes using long-read sequencing.</title>
        <authorList>
            <person name="Singleton C.M."/>
            <person name="Petriglieri F."/>
            <person name="Kristensen J.M."/>
            <person name="Kirkegaard R.H."/>
            <person name="Michaelsen T.Y."/>
            <person name="Andersen M.H."/>
            <person name="Karst S.M."/>
            <person name="Dueholm M.S."/>
            <person name="Nielsen P.H."/>
            <person name="Albertsen M."/>
        </authorList>
    </citation>
    <scope>NUCLEOTIDE SEQUENCE [LARGE SCALE GENOMIC DNA]</scope>
    <source>
        <strain evidence="2">Ribe_18-Q3-R11-54_BAT3C.373</strain>
    </source>
</reference>
<accession>A0A9D7S8Q5</accession>
<organism evidence="2 3">
    <name type="scientific">Candidatus Defluviibacterium haderslevense</name>
    <dbReference type="NCBI Taxonomy" id="2981993"/>
    <lineage>
        <taxon>Bacteria</taxon>
        <taxon>Pseudomonadati</taxon>
        <taxon>Bacteroidota</taxon>
        <taxon>Saprospiria</taxon>
        <taxon>Saprospirales</taxon>
        <taxon>Saprospiraceae</taxon>
        <taxon>Candidatus Defluviibacterium</taxon>
    </lineage>
</organism>
<dbReference type="PANTHER" id="PTHR43737">
    <property type="entry name" value="BLL7424 PROTEIN"/>
    <property type="match status" value="1"/>
</dbReference>
<dbReference type="AlphaFoldDB" id="A0A9D7S8Q5"/>
<name>A0A9D7S8Q5_9BACT</name>
<dbReference type="NCBIfam" id="TIGR04183">
    <property type="entry name" value="Por_Secre_tail"/>
    <property type="match status" value="1"/>
</dbReference>
<dbReference type="Pfam" id="PF07394">
    <property type="entry name" value="DUF1501"/>
    <property type="match status" value="1"/>
</dbReference>
<comment type="caution">
    <text evidence="2">The sequence shown here is derived from an EMBL/GenBank/DDBJ whole genome shotgun (WGS) entry which is preliminary data.</text>
</comment>
<dbReference type="InterPro" id="IPR010869">
    <property type="entry name" value="DUF1501"/>
</dbReference>
<dbReference type="Pfam" id="PF18962">
    <property type="entry name" value="Por_Secre_tail"/>
    <property type="match status" value="1"/>
</dbReference>
<evidence type="ECO:0000313" key="2">
    <source>
        <dbReference type="EMBL" id="MBK9717828.1"/>
    </source>
</evidence>
<dbReference type="InterPro" id="IPR026444">
    <property type="entry name" value="Secre_tail"/>
</dbReference>
<protein>
    <submittedName>
        <fullName evidence="2">DUF1501 domain-containing protein</fullName>
    </submittedName>
</protein>